<reference evidence="2 3" key="1">
    <citation type="submission" date="2019-12" db="EMBL/GenBank/DDBJ databases">
        <title>Full genome sequence of a Bacillus safensis strain isolated from commercially available natto in Indonesia.</title>
        <authorList>
            <person name="Yoshida M."/>
            <person name="Uomi M."/>
            <person name="Waturangi D."/>
            <person name="Ekaputri J.J."/>
            <person name="Setiamarga D.H.E."/>
        </authorList>
    </citation>
    <scope>NUCLEOTIDE SEQUENCE [LARGE SCALE GENOMIC DNA]</scope>
    <source>
        <strain evidence="2 3">IDN1</strain>
    </source>
</reference>
<dbReference type="EMBL" id="AP021906">
    <property type="protein sequence ID" value="BBP92309.1"/>
    <property type="molecule type" value="Genomic_DNA"/>
</dbReference>
<keyword evidence="1" id="KW-0812">Transmembrane</keyword>
<keyword evidence="1" id="KW-1133">Transmembrane helix</keyword>
<sequence>MEGENLMNKKNNRSKISKLFIGLLTIIISTTFFFQCKLCGSEKNQMIATLKKINHFILKKKDVKKTKVSMKRHKENRVISIFI</sequence>
<proteinExistence type="predicted"/>
<evidence type="ECO:0000256" key="1">
    <source>
        <dbReference type="SAM" id="Phobius"/>
    </source>
</evidence>
<keyword evidence="1" id="KW-0472">Membrane</keyword>
<evidence type="ECO:0000313" key="2">
    <source>
        <dbReference type="EMBL" id="BBP92309.1"/>
    </source>
</evidence>
<dbReference type="Proteomes" id="UP000464658">
    <property type="component" value="Chromosome"/>
</dbReference>
<evidence type="ECO:0000313" key="3">
    <source>
        <dbReference type="Proteomes" id="UP000464658"/>
    </source>
</evidence>
<protein>
    <submittedName>
        <fullName evidence="2">Uncharacterized protein</fullName>
    </submittedName>
</protein>
<organism evidence="2 3">
    <name type="scientific">Bacillus safensis</name>
    <dbReference type="NCBI Taxonomy" id="561879"/>
    <lineage>
        <taxon>Bacteria</taxon>
        <taxon>Bacillati</taxon>
        <taxon>Bacillota</taxon>
        <taxon>Bacilli</taxon>
        <taxon>Bacillales</taxon>
        <taxon>Bacillaceae</taxon>
        <taxon>Bacillus</taxon>
    </lineage>
</organism>
<name>A0A5S9MKC0_BACIA</name>
<gene>
    <name evidence="2" type="ORF">BsIDN1_59270</name>
</gene>
<accession>A0A5S9MKC0</accession>
<dbReference type="AlphaFoldDB" id="A0A5S9MKC0"/>
<feature type="transmembrane region" description="Helical" evidence="1">
    <location>
        <begin position="16"/>
        <end position="34"/>
    </location>
</feature>